<evidence type="ECO:0000256" key="2">
    <source>
        <dbReference type="ARBA" id="ARBA00022801"/>
    </source>
</evidence>
<reference evidence="5 6" key="1">
    <citation type="submission" date="2020-05" db="EMBL/GenBank/DDBJ databases">
        <title>Gimesia benthica sp. nov., a novel planctomycete isolated from a deep-sea water sample of the Northwest Indian Ocean.</title>
        <authorList>
            <person name="Wang J."/>
            <person name="Ruan C."/>
            <person name="Song L."/>
            <person name="Zhu Y."/>
            <person name="Li A."/>
            <person name="Zheng X."/>
            <person name="Wang L."/>
            <person name="Lu Z."/>
            <person name="Huang Y."/>
            <person name="Du W."/>
            <person name="Zhou Y."/>
            <person name="Huang L."/>
            <person name="Dai X."/>
        </authorList>
    </citation>
    <scope>NUCLEOTIDE SEQUENCE [LARGE SCALE GENOMIC DNA]</scope>
    <source>
        <strain evidence="5 6">YYQ-30</strain>
    </source>
</reference>
<name>A0A849L0L0_9RHOB</name>
<dbReference type="Pfam" id="PF13365">
    <property type="entry name" value="Trypsin_2"/>
    <property type="match status" value="1"/>
</dbReference>
<evidence type="ECO:0000256" key="3">
    <source>
        <dbReference type="SAM" id="SignalP"/>
    </source>
</evidence>
<dbReference type="InterPro" id="IPR036034">
    <property type="entry name" value="PDZ_sf"/>
</dbReference>
<keyword evidence="6" id="KW-1185">Reference proteome</keyword>
<proteinExistence type="predicted"/>
<evidence type="ECO:0000313" key="6">
    <source>
        <dbReference type="Proteomes" id="UP000572377"/>
    </source>
</evidence>
<keyword evidence="3" id="KW-0732">Signal</keyword>
<dbReference type="PROSITE" id="PS50106">
    <property type="entry name" value="PDZ"/>
    <property type="match status" value="1"/>
</dbReference>
<keyword evidence="1" id="KW-0645">Protease</keyword>
<dbReference type="AlphaFoldDB" id="A0A849L0L0"/>
<dbReference type="PANTHER" id="PTHR43343:SF3">
    <property type="entry name" value="PROTEASE DO-LIKE 8, CHLOROPLASTIC"/>
    <property type="match status" value="1"/>
</dbReference>
<dbReference type="InterPro" id="IPR041489">
    <property type="entry name" value="PDZ_6"/>
</dbReference>
<dbReference type="Pfam" id="PF17820">
    <property type="entry name" value="PDZ_6"/>
    <property type="match status" value="1"/>
</dbReference>
<dbReference type="PRINTS" id="PR00834">
    <property type="entry name" value="PROTEASES2C"/>
</dbReference>
<accession>A0A849L0L0</accession>
<dbReference type="SUPFAM" id="SSF50494">
    <property type="entry name" value="Trypsin-like serine proteases"/>
    <property type="match status" value="1"/>
</dbReference>
<feature type="signal peptide" evidence="3">
    <location>
        <begin position="1"/>
        <end position="22"/>
    </location>
</feature>
<sequence>MTRLLLTVALILGLSVAPVASAQERVPASREEITLSYAPVVRQTVPAVVNIYASRLVPTRVSPFAGDPFFEQFFGNRTVPRVQNALGSGVILGEDGIVVSNFHVVGDATEIRVVLSDRREFDARVLLADEARDIAVLQIEADVPLPFLEFADSDAAEVGDLVLAIGNPFGVGQTVTSGIVSGLARTLASEATAQAYYIQTDAAINPGNSGGALVDMQGRLLGVNTAILSRSGGSQGIGFAIPANLVRAYVEQARQGGGRLVPPWSGMLAQTVETDLAAALGLTLPEGILVSDLHPESPFAAAGLRPGDVVLSVDGLPVHSMSELDYRLLTRKEKTARITWLRDGQKRTAEVAIIAPPESPPRDPRQVGGSGPLAGLAVETVNPAVIAERGLPLDAQGVIVAEAPGVAGRIGLRPGDILLAIDGREIRTTREAVALASRLSGGAELLLLREGRRLALRFRG</sequence>
<dbReference type="PANTHER" id="PTHR43343">
    <property type="entry name" value="PEPTIDASE S12"/>
    <property type="match status" value="1"/>
</dbReference>
<dbReference type="InterPro" id="IPR051201">
    <property type="entry name" value="Chloro_Bact_Ser_Proteases"/>
</dbReference>
<dbReference type="RefSeq" id="WP_171323083.1">
    <property type="nucleotide sequence ID" value="NZ_JABFBC010000001.1"/>
</dbReference>
<organism evidence="5 6">
    <name type="scientific">Halovulum dunhuangense</name>
    <dbReference type="NCBI Taxonomy" id="1505036"/>
    <lineage>
        <taxon>Bacteria</taxon>
        <taxon>Pseudomonadati</taxon>
        <taxon>Pseudomonadota</taxon>
        <taxon>Alphaproteobacteria</taxon>
        <taxon>Rhodobacterales</taxon>
        <taxon>Paracoccaceae</taxon>
        <taxon>Halovulum</taxon>
    </lineage>
</organism>
<comment type="caution">
    <text evidence="5">The sequence shown here is derived from an EMBL/GenBank/DDBJ whole genome shotgun (WGS) entry which is preliminary data.</text>
</comment>
<dbReference type="Gene3D" id="2.30.42.10">
    <property type="match status" value="2"/>
</dbReference>
<gene>
    <name evidence="5" type="ORF">HMH01_05045</name>
</gene>
<evidence type="ECO:0000313" key="5">
    <source>
        <dbReference type="EMBL" id="NNU79804.1"/>
    </source>
</evidence>
<feature type="domain" description="PDZ" evidence="4">
    <location>
        <begin position="269"/>
        <end position="322"/>
    </location>
</feature>
<dbReference type="InterPro" id="IPR009003">
    <property type="entry name" value="Peptidase_S1_PA"/>
</dbReference>
<dbReference type="GO" id="GO:0006508">
    <property type="term" value="P:proteolysis"/>
    <property type="evidence" value="ECO:0007669"/>
    <property type="project" value="UniProtKB-KW"/>
</dbReference>
<evidence type="ECO:0000256" key="1">
    <source>
        <dbReference type="ARBA" id="ARBA00022670"/>
    </source>
</evidence>
<dbReference type="GO" id="GO:0004252">
    <property type="term" value="F:serine-type endopeptidase activity"/>
    <property type="evidence" value="ECO:0007669"/>
    <property type="project" value="InterPro"/>
</dbReference>
<keyword evidence="2" id="KW-0378">Hydrolase</keyword>
<dbReference type="EMBL" id="JABFBC010000001">
    <property type="protein sequence ID" value="NNU79804.1"/>
    <property type="molecule type" value="Genomic_DNA"/>
</dbReference>
<evidence type="ECO:0000259" key="4">
    <source>
        <dbReference type="PROSITE" id="PS50106"/>
    </source>
</evidence>
<feature type="chain" id="PRO_5032950113" evidence="3">
    <location>
        <begin position="23"/>
        <end position="460"/>
    </location>
</feature>
<protein>
    <submittedName>
        <fullName evidence="5">PDZ domain-containing protein</fullName>
    </submittedName>
</protein>
<dbReference type="SUPFAM" id="SSF50156">
    <property type="entry name" value="PDZ domain-like"/>
    <property type="match status" value="2"/>
</dbReference>
<dbReference type="InterPro" id="IPR001478">
    <property type="entry name" value="PDZ"/>
</dbReference>
<dbReference type="SMART" id="SM00228">
    <property type="entry name" value="PDZ"/>
    <property type="match status" value="2"/>
</dbReference>
<dbReference type="Proteomes" id="UP000572377">
    <property type="component" value="Unassembled WGS sequence"/>
</dbReference>
<dbReference type="Pfam" id="PF13180">
    <property type="entry name" value="PDZ_2"/>
    <property type="match status" value="1"/>
</dbReference>
<dbReference type="InterPro" id="IPR001940">
    <property type="entry name" value="Peptidase_S1C"/>
</dbReference>
<dbReference type="Gene3D" id="2.40.10.120">
    <property type="match status" value="1"/>
</dbReference>